<dbReference type="PROSITE" id="PS50893">
    <property type="entry name" value="ABC_TRANSPORTER_2"/>
    <property type="match status" value="1"/>
</dbReference>
<keyword evidence="1" id="KW-0813">Transport</keyword>
<dbReference type="InterPro" id="IPR050093">
    <property type="entry name" value="ABC_SmlMolc_Importer"/>
</dbReference>
<keyword evidence="6" id="KW-1185">Reference proteome</keyword>
<organism evidence="5 6">
    <name type="scientific">Thalassoglobus polymorphus</name>
    <dbReference type="NCBI Taxonomy" id="2527994"/>
    <lineage>
        <taxon>Bacteria</taxon>
        <taxon>Pseudomonadati</taxon>
        <taxon>Planctomycetota</taxon>
        <taxon>Planctomycetia</taxon>
        <taxon>Planctomycetales</taxon>
        <taxon>Planctomycetaceae</taxon>
        <taxon>Thalassoglobus</taxon>
    </lineage>
</organism>
<accession>A0A517QN65</accession>
<dbReference type="PROSITE" id="PS00211">
    <property type="entry name" value="ABC_TRANSPORTER_1"/>
    <property type="match status" value="1"/>
</dbReference>
<dbReference type="RefSeq" id="WP_145198817.1">
    <property type="nucleotide sequence ID" value="NZ_CP036267.1"/>
</dbReference>
<evidence type="ECO:0000256" key="1">
    <source>
        <dbReference type="ARBA" id="ARBA00022448"/>
    </source>
</evidence>
<protein>
    <submittedName>
        <fullName evidence="5">Sulfate/thiosulfate import ATP-binding protein CysA</fullName>
    </submittedName>
</protein>
<dbReference type="OrthoDB" id="9802264at2"/>
<keyword evidence="2" id="KW-0547">Nucleotide-binding</keyword>
<reference evidence="5 6" key="1">
    <citation type="submission" date="2019-02" db="EMBL/GenBank/DDBJ databases">
        <title>Deep-cultivation of Planctomycetes and their phenomic and genomic characterization uncovers novel biology.</title>
        <authorList>
            <person name="Wiegand S."/>
            <person name="Jogler M."/>
            <person name="Boedeker C."/>
            <person name="Pinto D."/>
            <person name="Vollmers J."/>
            <person name="Rivas-Marin E."/>
            <person name="Kohn T."/>
            <person name="Peeters S.H."/>
            <person name="Heuer A."/>
            <person name="Rast P."/>
            <person name="Oberbeckmann S."/>
            <person name="Bunk B."/>
            <person name="Jeske O."/>
            <person name="Meyerdierks A."/>
            <person name="Storesund J.E."/>
            <person name="Kallscheuer N."/>
            <person name="Luecker S."/>
            <person name="Lage O.M."/>
            <person name="Pohl T."/>
            <person name="Merkel B.J."/>
            <person name="Hornburger P."/>
            <person name="Mueller R.-W."/>
            <person name="Bruemmer F."/>
            <person name="Labrenz M."/>
            <person name="Spormann A.M."/>
            <person name="Op den Camp H."/>
            <person name="Overmann J."/>
            <person name="Amann R."/>
            <person name="Jetten M.S.M."/>
            <person name="Mascher T."/>
            <person name="Medema M.H."/>
            <person name="Devos D.P."/>
            <person name="Kaster A.-K."/>
            <person name="Ovreas L."/>
            <person name="Rohde M."/>
            <person name="Galperin M.Y."/>
            <person name="Jogler C."/>
        </authorList>
    </citation>
    <scope>NUCLEOTIDE SEQUENCE [LARGE SCALE GENOMIC DNA]</scope>
    <source>
        <strain evidence="5 6">Mal48</strain>
    </source>
</reference>
<evidence type="ECO:0000313" key="6">
    <source>
        <dbReference type="Proteomes" id="UP000315724"/>
    </source>
</evidence>
<dbReference type="SMART" id="SM00382">
    <property type="entry name" value="AAA"/>
    <property type="match status" value="1"/>
</dbReference>
<dbReference type="Gene3D" id="3.40.50.300">
    <property type="entry name" value="P-loop containing nucleotide triphosphate hydrolases"/>
    <property type="match status" value="1"/>
</dbReference>
<dbReference type="GO" id="GO:0005524">
    <property type="term" value="F:ATP binding"/>
    <property type="evidence" value="ECO:0007669"/>
    <property type="project" value="UniProtKB-KW"/>
</dbReference>
<dbReference type="InterPro" id="IPR003593">
    <property type="entry name" value="AAA+_ATPase"/>
</dbReference>
<evidence type="ECO:0000256" key="2">
    <source>
        <dbReference type="ARBA" id="ARBA00022741"/>
    </source>
</evidence>
<evidence type="ECO:0000256" key="3">
    <source>
        <dbReference type="ARBA" id="ARBA00022840"/>
    </source>
</evidence>
<dbReference type="Proteomes" id="UP000315724">
    <property type="component" value="Chromosome"/>
</dbReference>
<evidence type="ECO:0000259" key="4">
    <source>
        <dbReference type="PROSITE" id="PS50893"/>
    </source>
</evidence>
<dbReference type="GO" id="GO:0016887">
    <property type="term" value="F:ATP hydrolysis activity"/>
    <property type="evidence" value="ECO:0007669"/>
    <property type="project" value="InterPro"/>
</dbReference>
<name>A0A517QN65_9PLAN</name>
<dbReference type="AlphaFoldDB" id="A0A517QN65"/>
<dbReference type="InterPro" id="IPR003439">
    <property type="entry name" value="ABC_transporter-like_ATP-bd"/>
</dbReference>
<keyword evidence="3 5" id="KW-0067">ATP-binding</keyword>
<dbReference type="Pfam" id="PF00005">
    <property type="entry name" value="ABC_tran"/>
    <property type="match status" value="1"/>
</dbReference>
<feature type="domain" description="ABC transporter" evidence="4">
    <location>
        <begin position="1"/>
        <end position="215"/>
    </location>
</feature>
<dbReference type="InterPro" id="IPR027417">
    <property type="entry name" value="P-loop_NTPase"/>
</dbReference>
<gene>
    <name evidence="5" type="primary">cysA</name>
    <name evidence="5" type="ORF">Mal48_23250</name>
</gene>
<evidence type="ECO:0000313" key="5">
    <source>
        <dbReference type="EMBL" id="QDT33073.1"/>
    </source>
</evidence>
<proteinExistence type="predicted"/>
<dbReference type="SUPFAM" id="SSF52540">
    <property type="entry name" value="P-loop containing nucleoside triphosphate hydrolases"/>
    <property type="match status" value="1"/>
</dbReference>
<dbReference type="PANTHER" id="PTHR42781">
    <property type="entry name" value="SPERMIDINE/PUTRESCINE IMPORT ATP-BINDING PROTEIN POTA"/>
    <property type="match status" value="1"/>
</dbReference>
<sequence length="216" mass="23395">MKISLENVCIQSGQFRLENISLVIPSAAYAVLMGKTGSGKTTVLESLIGLRKVSSGTIRIDDRDVTQLNPALRGIGYVPQDGALFSKMSVQDHLAFALQIRRAGKKEIADRVEELSTLLGITHLLKRTPTGLSGGEAQRVALGRALSFRPSVLCLDEPLSALDSATRHQMCDLLETIQKQTHVTTVHVTHNPEEAKSLASCLIKLQDGKAILEDLS</sequence>
<dbReference type="InterPro" id="IPR017871">
    <property type="entry name" value="ABC_transporter-like_CS"/>
</dbReference>
<dbReference type="PANTHER" id="PTHR42781:SF4">
    <property type="entry name" value="SPERMIDINE_PUTRESCINE IMPORT ATP-BINDING PROTEIN POTA"/>
    <property type="match status" value="1"/>
</dbReference>
<dbReference type="EMBL" id="CP036267">
    <property type="protein sequence ID" value="QDT33073.1"/>
    <property type="molecule type" value="Genomic_DNA"/>
</dbReference>
<dbReference type="KEGG" id="tpol:Mal48_23250"/>